<evidence type="ECO:0000256" key="1">
    <source>
        <dbReference type="SAM" id="MobiDB-lite"/>
    </source>
</evidence>
<dbReference type="PANTHER" id="PTHR34502">
    <property type="entry name" value="DUF6594 DOMAIN-CONTAINING PROTEIN-RELATED"/>
    <property type="match status" value="1"/>
</dbReference>
<dbReference type="AlphaFoldDB" id="A0A6A5V0W2"/>
<feature type="domain" description="DUF6594" evidence="2">
    <location>
        <begin position="29"/>
        <end position="283"/>
    </location>
</feature>
<proteinExistence type="predicted"/>
<gene>
    <name evidence="3" type="ORF">BU23DRAFT_571172</name>
</gene>
<evidence type="ECO:0000313" key="3">
    <source>
        <dbReference type="EMBL" id="KAF1969859.1"/>
    </source>
</evidence>
<keyword evidence="4" id="KW-1185">Reference proteome</keyword>
<dbReference type="Proteomes" id="UP000800036">
    <property type="component" value="Unassembled WGS sequence"/>
</dbReference>
<feature type="region of interest" description="Disordered" evidence="1">
    <location>
        <begin position="327"/>
        <end position="351"/>
    </location>
</feature>
<dbReference type="Pfam" id="PF20237">
    <property type="entry name" value="DUF6594"/>
    <property type="match status" value="1"/>
</dbReference>
<dbReference type="InterPro" id="IPR046529">
    <property type="entry name" value="DUF6594"/>
</dbReference>
<dbReference type="PANTHER" id="PTHR34502:SF4">
    <property type="entry name" value="DUF6594 DOMAIN-CONTAINING PROTEIN"/>
    <property type="match status" value="1"/>
</dbReference>
<feature type="compositionally biased region" description="Polar residues" evidence="1">
    <location>
        <begin position="335"/>
        <end position="351"/>
    </location>
</feature>
<name>A0A6A5V0W2_9PLEO</name>
<accession>A0A6A5V0W2</accession>
<sequence length="351" mass="39567">MAPTTPKGPAAQVDHGYNILYENISIFPWLARFRRFRPQWAKLIHDDTEEVLFYEARACEELSKRIPTESSEDRSKVTVLDIPRHIVKEKYPDIYKSFWVPYEEALRQHGRDICTSSQVMQLPGQAAGATKHLAIFKPWVFKNDRFGVTQERVEYYLNPSDENDAFVWKEPELPQLDYFSDKIVDLATWIEDHVFERFRGSKASEPHGQSPRQLPPRVRYQTLVETMDYLTCIIASVLLMGALFALDAVDLPKGRIGLVGGLGTVFSLSVKFLTGPSRRIEVHAHIIKLYKSKVVNNGSGDGAVVKNGTLLLSNGHDMRHEPFVECDTGPPAPRSSHSLDASSTLLAGSIS</sequence>
<evidence type="ECO:0000259" key="2">
    <source>
        <dbReference type="Pfam" id="PF20237"/>
    </source>
</evidence>
<dbReference type="EMBL" id="ML976705">
    <property type="protein sequence ID" value="KAF1969859.1"/>
    <property type="molecule type" value="Genomic_DNA"/>
</dbReference>
<protein>
    <recommendedName>
        <fullName evidence="2">DUF6594 domain-containing protein</fullName>
    </recommendedName>
</protein>
<evidence type="ECO:0000313" key="4">
    <source>
        <dbReference type="Proteomes" id="UP000800036"/>
    </source>
</evidence>
<organism evidence="3 4">
    <name type="scientific">Bimuria novae-zelandiae CBS 107.79</name>
    <dbReference type="NCBI Taxonomy" id="1447943"/>
    <lineage>
        <taxon>Eukaryota</taxon>
        <taxon>Fungi</taxon>
        <taxon>Dikarya</taxon>
        <taxon>Ascomycota</taxon>
        <taxon>Pezizomycotina</taxon>
        <taxon>Dothideomycetes</taxon>
        <taxon>Pleosporomycetidae</taxon>
        <taxon>Pleosporales</taxon>
        <taxon>Massarineae</taxon>
        <taxon>Didymosphaeriaceae</taxon>
        <taxon>Bimuria</taxon>
    </lineage>
</organism>
<reference evidence="3" key="1">
    <citation type="journal article" date="2020" name="Stud. Mycol.">
        <title>101 Dothideomycetes genomes: a test case for predicting lifestyles and emergence of pathogens.</title>
        <authorList>
            <person name="Haridas S."/>
            <person name="Albert R."/>
            <person name="Binder M."/>
            <person name="Bloem J."/>
            <person name="Labutti K."/>
            <person name="Salamov A."/>
            <person name="Andreopoulos B."/>
            <person name="Baker S."/>
            <person name="Barry K."/>
            <person name="Bills G."/>
            <person name="Bluhm B."/>
            <person name="Cannon C."/>
            <person name="Castanera R."/>
            <person name="Culley D."/>
            <person name="Daum C."/>
            <person name="Ezra D."/>
            <person name="Gonzalez J."/>
            <person name="Henrissat B."/>
            <person name="Kuo A."/>
            <person name="Liang C."/>
            <person name="Lipzen A."/>
            <person name="Lutzoni F."/>
            <person name="Magnuson J."/>
            <person name="Mondo S."/>
            <person name="Nolan M."/>
            <person name="Ohm R."/>
            <person name="Pangilinan J."/>
            <person name="Park H.-J."/>
            <person name="Ramirez L."/>
            <person name="Alfaro M."/>
            <person name="Sun H."/>
            <person name="Tritt A."/>
            <person name="Yoshinaga Y."/>
            <person name="Zwiers L.-H."/>
            <person name="Turgeon B."/>
            <person name="Goodwin S."/>
            <person name="Spatafora J."/>
            <person name="Crous P."/>
            <person name="Grigoriev I."/>
        </authorList>
    </citation>
    <scope>NUCLEOTIDE SEQUENCE</scope>
    <source>
        <strain evidence="3">CBS 107.79</strain>
    </source>
</reference>
<dbReference type="OrthoDB" id="3793504at2759"/>